<gene>
    <name evidence="1" type="ORF">L1F29_30460</name>
</gene>
<sequence>MNQKVMIVAAHPDDEILGAGGAIKRLIDEGCEVVSVILTKGRKEEEDKLPNFAAQANNHLGIKEVIILQLPTQKLDALPLLEIIQKLEALLPKYEPDIIFTHHYGDMNRDHRITFEAVMTAARPIPGKKQIEIICFETVSSSEWTQYTDDKTFKPNYYVNIEDTIEEKIKALQYYDIEMRPFPHPRSYKGIRFLARIRGMTVGVQYAEAFEIIRKIWK</sequence>
<dbReference type="Gene3D" id="3.40.50.10320">
    <property type="entry name" value="LmbE-like"/>
    <property type="match status" value="1"/>
</dbReference>
<name>A0ABY5SAX8_9BACL</name>
<proteinExistence type="predicted"/>
<dbReference type="RefSeq" id="WP_258385772.1">
    <property type="nucleotide sequence ID" value="NZ_CP091430.1"/>
</dbReference>
<dbReference type="PANTHER" id="PTHR12993">
    <property type="entry name" value="N-ACETYLGLUCOSAMINYL-PHOSPHATIDYLINOSITOL DE-N-ACETYLASE-RELATED"/>
    <property type="match status" value="1"/>
</dbReference>
<evidence type="ECO:0000313" key="2">
    <source>
        <dbReference type="Proteomes" id="UP001057877"/>
    </source>
</evidence>
<dbReference type="Pfam" id="PF02585">
    <property type="entry name" value="PIG-L"/>
    <property type="match status" value="1"/>
</dbReference>
<organism evidence="1 2">
    <name type="scientific">Paenibacillus spongiae</name>
    <dbReference type="NCBI Taxonomy" id="2909671"/>
    <lineage>
        <taxon>Bacteria</taxon>
        <taxon>Bacillati</taxon>
        <taxon>Bacillota</taxon>
        <taxon>Bacilli</taxon>
        <taxon>Bacillales</taxon>
        <taxon>Paenibacillaceae</taxon>
        <taxon>Paenibacillus</taxon>
    </lineage>
</organism>
<dbReference type="Proteomes" id="UP001057877">
    <property type="component" value="Chromosome"/>
</dbReference>
<dbReference type="InterPro" id="IPR024078">
    <property type="entry name" value="LmbE-like_dom_sf"/>
</dbReference>
<protein>
    <submittedName>
        <fullName evidence="1">PIG-L family deacetylase</fullName>
    </submittedName>
</protein>
<dbReference type="PANTHER" id="PTHR12993:SF30">
    <property type="entry name" value="N-ACETYL-ALPHA-D-GLUCOSAMINYL L-MALATE DEACETYLASE 1"/>
    <property type="match status" value="1"/>
</dbReference>
<dbReference type="EMBL" id="CP091430">
    <property type="protein sequence ID" value="UVI29685.1"/>
    <property type="molecule type" value="Genomic_DNA"/>
</dbReference>
<accession>A0ABY5SAX8</accession>
<reference evidence="1" key="1">
    <citation type="submission" date="2022-01" db="EMBL/GenBank/DDBJ databases">
        <title>Paenibacillus spongiae sp. nov., isolated from marine sponge.</title>
        <authorList>
            <person name="Li Z."/>
            <person name="Zhang M."/>
        </authorList>
    </citation>
    <scope>NUCLEOTIDE SEQUENCE</scope>
    <source>
        <strain evidence="1">PHS-Z3</strain>
    </source>
</reference>
<dbReference type="InterPro" id="IPR003737">
    <property type="entry name" value="GlcNAc_PI_deacetylase-related"/>
</dbReference>
<dbReference type="SUPFAM" id="SSF102588">
    <property type="entry name" value="LmbE-like"/>
    <property type="match status" value="1"/>
</dbReference>
<evidence type="ECO:0000313" key="1">
    <source>
        <dbReference type="EMBL" id="UVI29685.1"/>
    </source>
</evidence>
<keyword evidence="2" id="KW-1185">Reference proteome</keyword>